<evidence type="ECO:0000313" key="2">
    <source>
        <dbReference type="Proteomes" id="UP000187609"/>
    </source>
</evidence>
<dbReference type="SMR" id="A0A1J6K9J3"/>
<dbReference type="STRING" id="49451.A0A1J6K9J3"/>
<dbReference type="InterPro" id="IPR021827">
    <property type="entry name" value="Nup186/Nup192/Nup205"/>
</dbReference>
<proteinExistence type="predicted"/>
<dbReference type="EMBL" id="MJEQ01019390">
    <property type="protein sequence ID" value="OIT18703.1"/>
    <property type="molecule type" value="Genomic_DNA"/>
</dbReference>
<gene>
    <name evidence="1" type="ORF">A4A49_56032</name>
</gene>
<dbReference type="AlphaFoldDB" id="A0A1J6K9J3"/>
<name>A0A1J6K9J3_NICAT</name>
<dbReference type="Proteomes" id="UP000187609">
    <property type="component" value="Unassembled WGS sequence"/>
</dbReference>
<sequence>MLEGELKEAAAIEVGLYSVVAEHGCSMNKVHSPARRLSRFYLHACKENSVLKRGSAAKSAISGIYLVAKACGNDVARYFSV</sequence>
<accession>A0A1J6K9J3</accession>
<organism evidence="1 2">
    <name type="scientific">Nicotiana attenuata</name>
    <name type="common">Coyote tobacco</name>
    <dbReference type="NCBI Taxonomy" id="49451"/>
    <lineage>
        <taxon>Eukaryota</taxon>
        <taxon>Viridiplantae</taxon>
        <taxon>Streptophyta</taxon>
        <taxon>Embryophyta</taxon>
        <taxon>Tracheophyta</taxon>
        <taxon>Spermatophyta</taxon>
        <taxon>Magnoliopsida</taxon>
        <taxon>eudicotyledons</taxon>
        <taxon>Gunneridae</taxon>
        <taxon>Pentapetalae</taxon>
        <taxon>asterids</taxon>
        <taxon>lamiids</taxon>
        <taxon>Solanales</taxon>
        <taxon>Solanaceae</taxon>
        <taxon>Nicotianoideae</taxon>
        <taxon>Nicotianeae</taxon>
        <taxon>Nicotiana</taxon>
    </lineage>
</organism>
<comment type="caution">
    <text evidence="1">The sequence shown here is derived from an EMBL/GenBank/DDBJ whole genome shotgun (WGS) entry which is preliminary data.</text>
</comment>
<dbReference type="GO" id="GO:0005643">
    <property type="term" value="C:nuclear pore"/>
    <property type="evidence" value="ECO:0007669"/>
    <property type="project" value="InterPro"/>
</dbReference>
<dbReference type="Gramene" id="OIT18703">
    <property type="protein sequence ID" value="OIT18703"/>
    <property type="gene ID" value="A4A49_56032"/>
</dbReference>
<evidence type="ECO:0000313" key="1">
    <source>
        <dbReference type="EMBL" id="OIT18703.1"/>
    </source>
</evidence>
<keyword evidence="2" id="KW-1185">Reference proteome</keyword>
<protein>
    <submittedName>
        <fullName evidence="1">Uncharacterized protein</fullName>
    </submittedName>
</protein>
<dbReference type="PANTHER" id="PTHR31344:SF23">
    <property type="entry name" value="C2 NT-TYPE DOMAIN-CONTAINING PROTEIN"/>
    <property type="match status" value="1"/>
</dbReference>
<reference evidence="1" key="1">
    <citation type="submission" date="2016-11" db="EMBL/GenBank/DDBJ databases">
        <title>The genome of Nicotiana attenuata.</title>
        <authorList>
            <person name="Xu S."/>
            <person name="Brockmoeller T."/>
            <person name="Gaquerel E."/>
            <person name="Navarro A."/>
            <person name="Kuhl H."/>
            <person name="Gase K."/>
            <person name="Ling Z."/>
            <person name="Zhou W."/>
            <person name="Kreitzer C."/>
            <person name="Stanke M."/>
            <person name="Tang H."/>
            <person name="Lyons E."/>
            <person name="Pandey P."/>
            <person name="Pandey S.P."/>
            <person name="Timmermann B."/>
            <person name="Baldwin I.T."/>
        </authorList>
    </citation>
    <scope>NUCLEOTIDE SEQUENCE [LARGE SCALE GENOMIC DNA]</scope>
    <source>
        <strain evidence="1">UT</strain>
    </source>
</reference>
<dbReference type="PANTHER" id="PTHR31344">
    <property type="entry name" value="NUCLEAR PORE COMPLEX PROTEIN NUP205"/>
    <property type="match status" value="1"/>
</dbReference>